<accession>A0AAV7U187</accession>
<name>A0AAV7U187_PLEWA</name>
<sequence>MSMAARQELRCRHEEKEIKPSQYDLEFKTVKEEASYGTMKHWLHRENIQGYPLRTFTVLTSTNLLTVLSQRRTTKTKITESKKALRNQETKKRAKNAQNRTQLK</sequence>
<dbReference type="AlphaFoldDB" id="A0AAV7U187"/>
<keyword evidence="3" id="KW-1185">Reference proteome</keyword>
<evidence type="ECO:0000313" key="3">
    <source>
        <dbReference type="Proteomes" id="UP001066276"/>
    </source>
</evidence>
<proteinExistence type="predicted"/>
<reference evidence="2" key="1">
    <citation type="journal article" date="2022" name="bioRxiv">
        <title>Sequencing and chromosome-scale assembly of the giantPleurodeles waltlgenome.</title>
        <authorList>
            <person name="Brown T."/>
            <person name="Elewa A."/>
            <person name="Iarovenko S."/>
            <person name="Subramanian E."/>
            <person name="Araus A.J."/>
            <person name="Petzold A."/>
            <person name="Susuki M."/>
            <person name="Suzuki K.-i.T."/>
            <person name="Hayashi T."/>
            <person name="Toyoda A."/>
            <person name="Oliveira C."/>
            <person name="Osipova E."/>
            <person name="Leigh N.D."/>
            <person name="Simon A."/>
            <person name="Yun M.H."/>
        </authorList>
    </citation>
    <scope>NUCLEOTIDE SEQUENCE</scope>
    <source>
        <strain evidence="2">20211129_DDA</strain>
        <tissue evidence="2">Liver</tissue>
    </source>
</reference>
<feature type="compositionally biased region" description="Basic and acidic residues" evidence="1">
    <location>
        <begin position="77"/>
        <end position="91"/>
    </location>
</feature>
<dbReference type="Proteomes" id="UP001066276">
    <property type="component" value="Chromosome 3_2"/>
</dbReference>
<protein>
    <submittedName>
        <fullName evidence="2">Uncharacterized protein</fullName>
    </submittedName>
</protein>
<dbReference type="EMBL" id="JANPWB010000006">
    <property type="protein sequence ID" value="KAJ1181517.1"/>
    <property type="molecule type" value="Genomic_DNA"/>
</dbReference>
<evidence type="ECO:0000256" key="1">
    <source>
        <dbReference type="SAM" id="MobiDB-lite"/>
    </source>
</evidence>
<evidence type="ECO:0000313" key="2">
    <source>
        <dbReference type="EMBL" id="KAJ1181517.1"/>
    </source>
</evidence>
<organism evidence="2 3">
    <name type="scientific">Pleurodeles waltl</name>
    <name type="common">Iberian ribbed newt</name>
    <dbReference type="NCBI Taxonomy" id="8319"/>
    <lineage>
        <taxon>Eukaryota</taxon>
        <taxon>Metazoa</taxon>
        <taxon>Chordata</taxon>
        <taxon>Craniata</taxon>
        <taxon>Vertebrata</taxon>
        <taxon>Euteleostomi</taxon>
        <taxon>Amphibia</taxon>
        <taxon>Batrachia</taxon>
        <taxon>Caudata</taxon>
        <taxon>Salamandroidea</taxon>
        <taxon>Salamandridae</taxon>
        <taxon>Pleurodelinae</taxon>
        <taxon>Pleurodeles</taxon>
    </lineage>
</organism>
<gene>
    <name evidence="2" type="ORF">NDU88_006724</name>
</gene>
<feature type="region of interest" description="Disordered" evidence="1">
    <location>
        <begin position="72"/>
        <end position="104"/>
    </location>
</feature>
<comment type="caution">
    <text evidence="2">The sequence shown here is derived from an EMBL/GenBank/DDBJ whole genome shotgun (WGS) entry which is preliminary data.</text>
</comment>